<proteinExistence type="predicted"/>
<name>A0ABM7REN2_9BACT</name>
<evidence type="ECO:0000259" key="1">
    <source>
        <dbReference type="Pfam" id="PF12728"/>
    </source>
</evidence>
<accession>A0ABM7REN2</accession>
<reference evidence="2 3" key="1">
    <citation type="submission" date="2021-06" db="EMBL/GenBank/DDBJ databases">
        <title>Complete genome of Haloferula helveola possessing various polysaccharide degrading enzymes.</title>
        <authorList>
            <person name="Takami H."/>
            <person name="Huang C."/>
            <person name="Hamasaki K."/>
        </authorList>
    </citation>
    <scope>NUCLEOTIDE SEQUENCE [LARGE SCALE GENOMIC DNA]</scope>
    <source>
        <strain evidence="2 3">CN-1</strain>
    </source>
</reference>
<gene>
    <name evidence="2" type="ORF">HAHE_41110</name>
</gene>
<dbReference type="InterPro" id="IPR009061">
    <property type="entry name" value="DNA-bd_dom_put_sf"/>
</dbReference>
<sequence>MALAVAGKQEGRLEVSEDEILTLRDVAERLKTSVKSVRRRIRDGHLRAFKEGGRVLVLKSDLDDYLRRQIEATATR</sequence>
<dbReference type="Pfam" id="PF12728">
    <property type="entry name" value="HTH_17"/>
    <property type="match status" value="1"/>
</dbReference>
<keyword evidence="2" id="KW-0238">DNA-binding</keyword>
<organism evidence="2 3">
    <name type="scientific">Haloferula helveola</name>
    <dbReference type="NCBI Taxonomy" id="490095"/>
    <lineage>
        <taxon>Bacteria</taxon>
        <taxon>Pseudomonadati</taxon>
        <taxon>Verrucomicrobiota</taxon>
        <taxon>Verrucomicrobiia</taxon>
        <taxon>Verrucomicrobiales</taxon>
        <taxon>Verrucomicrobiaceae</taxon>
        <taxon>Haloferula</taxon>
    </lineage>
</organism>
<evidence type="ECO:0000313" key="3">
    <source>
        <dbReference type="Proteomes" id="UP001374893"/>
    </source>
</evidence>
<feature type="domain" description="Helix-turn-helix" evidence="1">
    <location>
        <begin position="21"/>
        <end position="69"/>
    </location>
</feature>
<dbReference type="GO" id="GO:0003677">
    <property type="term" value="F:DNA binding"/>
    <property type="evidence" value="ECO:0007669"/>
    <property type="project" value="UniProtKB-KW"/>
</dbReference>
<evidence type="ECO:0000313" key="2">
    <source>
        <dbReference type="EMBL" id="BCX50203.1"/>
    </source>
</evidence>
<dbReference type="RefSeq" id="WP_343218190.1">
    <property type="nucleotide sequence ID" value="NZ_AP024702.1"/>
</dbReference>
<dbReference type="SUPFAM" id="SSF46955">
    <property type="entry name" value="Putative DNA-binding domain"/>
    <property type="match status" value="1"/>
</dbReference>
<keyword evidence="3" id="KW-1185">Reference proteome</keyword>
<protein>
    <submittedName>
        <fullName evidence="2">Excisionase family DNA-binding protein</fullName>
    </submittedName>
</protein>
<dbReference type="Proteomes" id="UP001374893">
    <property type="component" value="Chromosome"/>
</dbReference>
<dbReference type="InterPro" id="IPR041657">
    <property type="entry name" value="HTH_17"/>
</dbReference>
<dbReference type="EMBL" id="AP024702">
    <property type="protein sequence ID" value="BCX50203.1"/>
    <property type="molecule type" value="Genomic_DNA"/>
</dbReference>
<dbReference type="InterPro" id="IPR010093">
    <property type="entry name" value="SinI_DNA-bd"/>
</dbReference>
<dbReference type="NCBIfam" id="TIGR01764">
    <property type="entry name" value="excise"/>
    <property type="match status" value="1"/>
</dbReference>